<dbReference type="AlphaFoldDB" id="A0AAE8N8I2"/>
<accession>A0AAE8N8I2</accession>
<evidence type="ECO:0000256" key="1">
    <source>
        <dbReference type="SAM" id="MobiDB-lite"/>
    </source>
</evidence>
<feature type="compositionally biased region" description="Polar residues" evidence="1">
    <location>
        <begin position="123"/>
        <end position="139"/>
    </location>
</feature>
<name>A0AAE8N8I2_9PEZI</name>
<feature type="compositionally biased region" description="Polar residues" evidence="1">
    <location>
        <begin position="17"/>
        <end position="52"/>
    </location>
</feature>
<feature type="compositionally biased region" description="Pro residues" evidence="1">
    <location>
        <begin position="111"/>
        <end position="120"/>
    </location>
</feature>
<gene>
    <name evidence="2" type="ORF">DNG_10213</name>
</gene>
<sequence>MSGVLGGAREHFEPVNDQLQDNELATTIPQSTPTANKRLSGGSPTRSPQGSPEFTPRHRRSSTLKLPIKISTDLSFARPSAPQRTRTNSFPPAASPEESPSKTQVSRDPRPPPTVDPPAHPDGTSSADTPPPSSKTGSPEKTAAPRPEVAPLFSGPSQGRQQQQRQQEEGSSRQAPTAPERPRQPTSRPVSPEVPRAAQPQREQIREESREPASASAPRGLQDRPPRGVDMSSPAKNPTTTGLAMDTAQMYAQGQAQGKQNGPLTNVPLPNLTGQPNGVIGNLLKGPVGPDGKLKDAALMVGIKLDLEAEVHLTARVRGDILVGLY</sequence>
<protein>
    <submittedName>
        <fullName evidence="2">Uncharacterized protein</fullName>
    </submittedName>
</protein>
<dbReference type="EMBL" id="ONZQ02000021">
    <property type="protein sequence ID" value="SPO07519.1"/>
    <property type="molecule type" value="Genomic_DNA"/>
</dbReference>
<proteinExistence type="predicted"/>
<comment type="caution">
    <text evidence="2">The sequence shown here is derived from an EMBL/GenBank/DDBJ whole genome shotgun (WGS) entry which is preliminary data.</text>
</comment>
<feature type="compositionally biased region" description="Low complexity" evidence="1">
    <location>
        <begin position="89"/>
        <end position="98"/>
    </location>
</feature>
<dbReference type="Proteomes" id="UP001187682">
    <property type="component" value="Unassembled WGS sequence"/>
</dbReference>
<feature type="region of interest" description="Disordered" evidence="1">
    <location>
        <begin position="1"/>
        <end position="240"/>
    </location>
</feature>
<keyword evidence="3" id="KW-1185">Reference proteome</keyword>
<evidence type="ECO:0000313" key="3">
    <source>
        <dbReference type="Proteomes" id="UP001187682"/>
    </source>
</evidence>
<evidence type="ECO:0000313" key="2">
    <source>
        <dbReference type="EMBL" id="SPO07519.1"/>
    </source>
</evidence>
<reference evidence="2" key="1">
    <citation type="submission" date="2018-03" db="EMBL/GenBank/DDBJ databases">
        <authorList>
            <person name="Guldener U."/>
        </authorList>
    </citation>
    <scope>NUCLEOTIDE SEQUENCE</scope>
</reference>
<organism evidence="2 3">
    <name type="scientific">Cephalotrichum gorgonifer</name>
    <dbReference type="NCBI Taxonomy" id="2041049"/>
    <lineage>
        <taxon>Eukaryota</taxon>
        <taxon>Fungi</taxon>
        <taxon>Dikarya</taxon>
        <taxon>Ascomycota</taxon>
        <taxon>Pezizomycotina</taxon>
        <taxon>Sordariomycetes</taxon>
        <taxon>Hypocreomycetidae</taxon>
        <taxon>Microascales</taxon>
        <taxon>Microascaceae</taxon>
        <taxon>Cephalotrichum</taxon>
    </lineage>
</organism>